<accession>A0A2S6I7E4</accession>
<dbReference type="OrthoDB" id="9791578at2"/>
<keyword evidence="3" id="KW-1185">Reference proteome</keyword>
<dbReference type="Gene3D" id="3.40.720.10">
    <property type="entry name" value="Alkaline Phosphatase, subunit A"/>
    <property type="match status" value="1"/>
</dbReference>
<name>A0A2S6I7E4_9BACT</name>
<proteinExistence type="predicted"/>
<gene>
    <name evidence="2" type="ORF">CLV84_0318</name>
</gene>
<protein>
    <submittedName>
        <fullName evidence="2">Type I phosphodiesterase/nucleotide pyrophosphatase</fullName>
    </submittedName>
</protein>
<reference evidence="2 3" key="1">
    <citation type="submission" date="2018-02" db="EMBL/GenBank/DDBJ databases">
        <title>Genomic Encyclopedia of Archaeal and Bacterial Type Strains, Phase II (KMG-II): from individual species to whole genera.</title>
        <authorList>
            <person name="Goeker M."/>
        </authorList>
    </citation>
    <scope>NUCLEOTIDE SEQUENCE [LARGE SCALE GENOMIC DNA]</scope>
    <source>
        <strain evidence="2 3">DSM 29526</strain>
    </source>
</reference>
<dbReference type="SUPFAM" id="SSF53649">
    <property type="entry name" value="Alkaline phosphatase-like"/>
    <property type="match status" value="1"/>
</dbReference>
<keyword evidence="1" id="KW-0732">Signal</keyword>
<dbReference type="EMBL" id="PTJC01000005">
    <property type="protein sequence ID" value="PPK87378.1"/>
    <property type="molecule type" value="Genomic_DNA"/>
</dbReference>
<sequence length="365" mass="41004">MKTFLTLSLLLCFTAGTSAQTATENVILITMDGLRWQELFGGAVDSMIANEAFTGDRERMEASYLAPTAEERRRLLMPFFWESLAPKGMVFGNRWEANRVDCHNDQWFSYPGYNEILTGRADPAINSNDKIPNPNVTVLEWLNGKEELRGKVVAFGSWDVFDWIVNEERSGIPVNSGYNVAEEDLTEREAFINKLQEQAPRLWGGVRPDMLTHNFALEKLRKDHPRVAFISYGETDDFAHDGSYNRYLDAAHATDAMWRDLWEFLESDPQYAGKTTLLITTDHGRGDSPMAKWKDHGHDYPGSDAIWLAVIGPDTPNRGEMTGDHQLYQDQIATTLAALLGYDYPGADGPEVGKPVSAVLSTTKK</sequence>
<organism evidence="2 3">
    <name type="scientific">Neolewinella xylanilytica</name>
    <dbReference type="NCBI Taxonomy" id="1514080"/>
    <lineage>
        <taxon>Bacteria</taxon>
        <taxon>Pseudomonadati</taxon>
        <taxon>Bacteroidota</taxon>
        <taxon>Saprospiria</taxon>
        <taxon>Saprospirales</taxon>
        <taxon>Lewinellaceae</taxon>
        <taxon>Neolewinella</taxon>
    </lineage>
</organism>
<evidence type="ECO:0000313" key="3">
    <source>
        <dbReference type="Proteomes" id="UP000237662"/>
    </source>
</evidence>
<evidence type="ECO:0000256" key="1">
    <source>
        <dbReference type="SAM" id="SignalP"/>
    </source>
</evidence>
<dbReference type="AlphaFoldDB" id="A0A2S6I7E4"/>
<feature type="signal peptide" evidence="1">
    <location>
        <begin position="1"/>
        <end position="21"/>
    </location>
</feature>
<dbReference type="InterPro" id="IPR017850">
    <property type="entry name" value="Alkaline_phosphatase_core_sf"/>
</dbReference>
<dbReference type="Proteomes" id="UP000237662">
    <property type="component" value="Unassembled WGS sequence"/>
</dbReference>
<feature type="chain" id="PRO_5015472674" evidence="1">
    <location>
        <begin position="22"/>
        <end position="365"/>
    </location>
</feature>
<evidence type="ECO:0000313" key="2">
    <source>
        <dbReference type="EMBL" id="PPK87378.1"/>
    </source>
</evidence>
<dbReference type="RefSeq" id="WP_104417987.1">
    <property type="nucleotide sequence ID" value="NZ_PTJC01000005.1"/>
</dbReference>
<comment type="caution">
    <text evidence="2">The sequence shown here is derived from an EMBL/GenBank/DDBJ whole genome shotgun (WGS) entry which is preliminary data.</text>
</comment>